<evidence type="ECO:0000313" key="2">
    <source>
        <dbReference type="Proteomes" id="UP000199310"/>
    </source>
</evidence>
<dbReference type="STRING" id="29529.SAMN04488122_5765"/>
<dbReference type="OrthoDB" id="681096at2"/>
<sequence>MKQAKLALTALAVFAVVGGTLAFKANRTLNTFYKYTTSNINGNVTGICDQAAPYRTSYQTTAVGGVVATFSSAPALSVTTCTARVTPIL</sequence>
<dbReference type="RefSeq" id="WP_089901349.1">
    <property type="nucleotide sequence ID" value="NZ_FOJG01000002.1"/>
</dbReference>
<dbReference type="AlphaFoldDB" id="A0A1I0SBI1"/>
<dbReference type="EMBL" id="FOJG01000002">
    <property type="protein sequence ID" value="SEW53925.1"/>
    <property type="molecule type" value="Genomic_DNA"/>
</dbReference>
<proteinExistence type="predicted"/>
<gene>
    <name evidence="1" type="ORF">SAMN04488122_5765</name>
</gene>
<evidence type="ECO:0000313" key="1">
    <source>
        <dbReference type="EMBL" id="SEW53925.1"/>
    </source>
</evidence>
<keyword evidence="2" id="KW-1185">Reference proteome</keyword>
<reference evidence="2" key="1">
    <citation type="submission" date="2016-10" db="EMBL/GenBank/DDBJ databases">
        <authorList>
            <person name="Varghese N."/>
            <person name="Submissions S."/>
        </authorList>
    </citation>
    <scope>NUCLEOTIDE SEQUENCE [LARGE SCALE GENOMIC DNA]</scope>
    <source>
        <strain evidence="2">DSM 3695</strain>
    </source>
</reference>
<accession>A0A1I0SBI1</accession>
<protein>
    <submittedName>
        <fullName evidence="1">Uncharacterized protein</fullName>
    </submittedName>
</protein>
<organism evidence="1 2">
    <name type="scientific">Chitinophaga arvensicola</name>
    <dbReference type="NCBI Taxonomy" id="29529"/>
    <lineage>
        <taxon>Bacteria</taxon>
        <taxon>Pseudomonadati</taxon>
        <taxon>Bacteroidota</taxon>
        <taxon>Chitinophagia</taxon>
        <taxon>Chitinophagales</taxon>
        <taxon>Chitinophagaceae</taxon>
        <taxon>Chitinophaga</taxon>
    </lineage>
</organism>
<name>A0A1I0SBI1_9BACT</name>
<dbReference type="Proteomes" id="UP000199310">
    <property type="component" value="Unassembled WGS sequence"/>
</dbReference>